<sequence length="146" mass="16372">MLQEKKYCPEVRTSLLGLNDHIITAEGILNELEGLLEDVAGAIQTANECLAPLWDEDSGSGLDLQDTTDKLRSTSSHLRGPEMTDFAALMGIIYSMVKQDYVMQERIVTSLNLKSLSGELEGYCVMWSLRPFINDEIVHQAWRLIP</sequence>
<evidence type="ECO:0000313" key="1">
    <source>
        <dbReference type="EMBL" id="KAJ0097484.1"/>
    </source>
</evidence>
<proteinExistence type="predicted"/>
<organism evidence="1 2">
    <name type="scientific">Pistacia atlantica</name>
    <dbReference type="NCBI Taxonomy" id="434234"/>
    <lineage>
        <taxon>Eukaryota</taxon>
        <taxon>Viridiplantae</taxon>
        <taxon>Streptophyta</taxon>
        <taxon>Embryophyta</taxon>
        <taxon>Tracheophyta</taxon>
        <taxon>Spermatophyta</taxon>
        <taxon>Magnoliopsida</taxon>
        <taxon>eudicotyledons</taxon>
        <taxon>Gunneridae</taxon>
        <taxon>Pentapetalae</taxon>
        <taxon>rosids</taxon>
        <taxon>malvids</taxon>
        <taxon>Sapindales</taxon>
        <taxon>Anacardiaceae</taxon>
        <taxon>Pistacia</taxon>
    </lineage>
</organism>
<protein>
    <submittedName>
        <fullName evidence="1">Uncharacterized protein</fullName>
    </submittedName>
</protein>
<dbReference type="Proteomes" id="UP001164250">
    <property type="component" value="Chromosome 5"/>
</dbReference>
<name>A0ACC1BEU5_9ROSI</name>
<accession>A0ACC1BEU5</accession>
<dbReference type="EMBL" id="CM047901">
    <property type="protein sequence ID" value="KAJ0097484.1"/>
    <property type="molecule type" value="Genomic_DNA"/>
</dbReference>
<evidence type="ECO:0000313" key="2">
    <source>
        <dbReference type="Proteomes" id="UP001164250"/>
    </source>
</evidence>
<comment type="caution">
    <text evidence="1">The sequence shown here is derived from an EMBL/GenBank/DDBJ whole genome shotgun (WGS) entry which is preliminary data.</text>
</comment>
<keyword evidence="2" id="KW-1185">Reference proteome</keyword>
<reference evidence="2" key="1">
    <citation type="journal article" date="2023" name="G3 (Bethesda)">
        <title>Genome assembly and association tests identify interacting loci associated with vigor, precocity, and sex in interspecific pistachio rootstocks.</title>
        <authorList>
            <person name="Palmer W."/>
            <person name="Jacygrad E."/>
            <person name="Sagayaradj S."/>
            <person name="Cavanaugh K."/>
            <person name="Han R."/>
            <person name="Bertier L."/>
            <person name="Beede B."/>
            <person name="Kafkas S."/>
            <person name="Golino D."/>
            <person name="Preece J."/>
            <person name="Michelmore R."/>
        </authorList>
    </citation>
    <scope>NUCLEOTIDE SEQUENCE [LARGE SCALE GENOMIC DNA]</scope>
</reference>
<gene>
    <name evidence="1" type="ORF">Patl1_28412</name>
</gene>